<dbReference type="SUPFAM" id="SSF52794">
    <property type="entry name" value="PTS system IIB component-like"/>
    <property type="match status" value="1"/>
</dbReference>
<keyword evidence="9" id="KW-1185">Reference proteome</keyword>
<dbReference type="InterPro" id="IPR036095">
    <property type="entry name" value="PTS_EIIB-like_sf"/>
</dbReference>
<feature type="modified residue" description="Phosphocysteine; by EIIA" evidence="6">
    <location>
        <position position="7"/>
    </location>
</feature>
<keyword evidence="5" id="KW-0598">Phosphotransferase system</keyword>
<accession>A0A0R1W336</accession>
<dbReference type="OrthoDB" id="5917025at2"/>
<keyword evidence="3" id="KW-0762">Sugar transport</keyword>
<gene>
    <name evidence="8" type="ORF">FC15_GL001533</name>
</gene>
<name>A0A0R1W336_9LACO</name>
<dbReference type="PANTHER" id="PTHR34581">
    <property type="entry name" value="PTS SYSTEM N,N'-DIACETYLCHITOBIOSE-SPECIFIC EIIB COMPONENT"/>
    <property type="match status" value="1"/>
</dbReference>
<dbReference type="Gene3D" id="3.40.50.2300">
    <property type="match status" value="1"/>
</dbReference>
<organism evidence="8 9">
    <name type="scientific">Lapidilactobacillus concavus DSM 17758</name>
    <dbReference type="NCBI Taxonomy" id="1423735"/>
    <lineage>
        <taxon>Bacteria</taxon>
        <taxon>Bacillati</taxon>
        <taxon>Bacillota</taxon>
        <taxon>Bacilli</taxon>
        <taxon>Lactobacillales</taxon>
        <taxon>Lactobacillaceae</taxon>
        <taxon>Lapidilactobacillus</taxon>
    </lineage>
</organism>
<keyword evidence="2" id="KW-0597">Phosphoprotein</keyword>
<dbReference type="PROSITE" id="PS51100">
    <property type="entry name" value="PTS_EIIB_TYPE_3"/>
    <property type="match status" value="1"/>
</dbReference>
<evidence type="ECO:0000256" key="6">
    <source>
        <dbReference type="PROSITE-ProRule" id="PRU00423"/>
    </source>
</evidence>
<proteinExistence type="predicted"/>
<feature type="domain" description="PTS EIIB type-3" evidence="7">
    <location>
        <begin position="1"/>
        <end position="133"/>
    </location>
</feature>
<dbReference type="Proteomes" id="UP000051315">
    <property type="component" value="Unassembled WGS sequence"/>
</dbReference>
<evidence type="ECO:0000259" key="7">
    <source>
        <dbReference type="PROSITE" id="PS51100"/>
    </source>
</evidence>
<evidence type="ECO:0000256" key="4">
    <source>
        <dbReference type="ARBA" id="ARBA00022679"/>
    </source>
</evidence>
<keyword evidence="1" id="KW-0813">Transport</keyword>
<evidence type="ECO:0000256" key="3">
    <source>
        <dbReference type="ARBA" id="ARBA00022597"/>
    </source>
</evidence>
<evidence type="ECO:0000256" key="2">
    <source>
        <dbReference type="ARBA" id="ARBA00022553"/>
    </source>
</evidence>
<sequence length="314" mass="35639">MFIFVGCAGGGTSSMFCQRIAQAINETDPNLRAAFADVQTVLGDPTTAIGKCDLMFAYGSIDAVRAYSAFDFGQLFDVIMVAPQVRYLTGKKQEIMVRFPTVVEDIPSKVFGTMDGRKAFAELRGELINLDWRRGYQSSSQQSGKYGDKDVEILVINADHRNRQLTTLFEQWRQDQGIRVLRESYTLEGLYRFEPHEDFEFRWLFGAVQQLVPADFVRISRRIDGLIVFSDRPADALPKLRQQFRQAGVLTTAIDARLLMRHGDLKQLDEQLMAFCQDVAYHTEATLGQVQLPPAPVKRKQKKRTLLGFMTYNG</sequence>
<reference evidence="8 9" key="1">
    <citation type="journal article" date="2015" name="Genome Announc.">
        <title>Expanding the biotechnology potential of lactobacilli through comparative genomics of 213 strains and associated genera.</title>
        <authorList>
            <person name="Sun Z."/>
            <person name="Harris H.M."/>
            <person name="McCann A."/>
            <person name="Guo C."/>
            <person name="Argimon S."/>
            <person name="Zhang W."/>
            <person name="Yang X."/>
            <person name="Jeffery I.B."/>
            <person name="Cooney J.C."/>
            <person name="Kagawa T.F."/>
            <person name="Liu W."/>
            <person name="Song Y."/>
            <person name="Salvetti E."/>
            <person name="Wrobel A."/>
            <person name="Rasinkangas P."/>
            <person name="Parkhill J."/>
            <person name="Rea M.C."/>
            <person name="O'Sullivan O."/>
            <person name="Ritari J."/>
            <person name="Douillard F.P."/>
            <person name="Paul Ross R."/>
            <person name="Yang R."/>
            <person name="Briner A.E."/>
            <person name="Felis G.E."/>
            <person name="de Vos W.M."/>
            <person name="Barrangou R."/>
            <person name="Klaenhammer T.R."/>
            <person name="Caufield P.W."/>
            <person name="Cui Y."/>
            <person name="Zhang H."/>
            <person name="O'Toole P.W."/>
        </authorList>
    </citation>
    <scope>NUCLEOTIDE SEQUENCE [LARGE SCALE GENOMIC DNA]</scope>
    <source>
        <strain evidence="8 9">DSM 17758</strain>
    </source>
</reference>
<protein>
    <recommendedName>
        <fullName evidence="7">PTS EIIB type-3 domain-containing protein</fullName>
    </recommendedName>
</protein>
<evidence type="ECO:0000256" key="1">
    <source>
        <dbReference type="ARBA" id="ARBA00022448"/>
    </source>
</evidence>
<dbReference type="InterPro" id="IPR013012">
    <property type="entry name" value="PTS_EIIB_3"/>
</dbReference>
<dbReference type="EMBL" id="AZFX01000041">
    <property type="protein sequence ID" value="KRM09961.1"/>
    <property type="molecule type" value="Genomic_DNA"/>
</dbReference>
<evidence type="ECO:0000313" key="8">
    <source>
        <dbReference type="EMBL" id="KRM09961.1"/>
    </source>
</evidence>
<evidence type="ECO:0000313" key="9">
    <source>
        <dbReference type="Proteomes" id="UP000051315"/>
    </source>
</evidence>
<dbReference type="AlphaFoldDB" id="A0A0R1W336"/>
<evidence type="ECO:0000256" key="5">
    <source>
        <dbReference type="ARBA" id="ARBA00022683"/>
    </source>
</evidence>
<dbReference type="GO" id="GO:0008982">
    <property type="term" value="F:protein-N(PI)-phosphohistidine-sugar phosphotransferase activity"/>
    <property type="evidence" value="ECO:0007669"/>
    <property type="project" value="InterPro"/>
</dbReference>
<comment type="caution">
    <text evidence="8">The sequence shown here is derived from an EMBL/GenBank/DDBJ whole genome shotgun (WGS) entry which is preliminary data.</text>
</comment>
<dbReference type="STRING" id="1423735.FC15_GL001533"/>
<dbReference type="GO" id="GO:0009401">
    <property type="term" value="P:phosphoenolpyruvate-dependent sugar phosphotransferase system"/>
    <property type="evidence" value="ECO:0007669"/>
    <property type="project" value="UniProtKB-KW"/>
</dbReference>
<dbReference type="PANTHER" id="PTHR34581:SF2">
    <property type="entry name" value="PTS SYSTEM N,N'-DIACETYLCHITOBIOSE-SPECIFIC EIIB COMPONENT"/>
    <property type="match status" value="1"/>
</dbReference>
<dbReference type="RefSeq" id="WP_057824470.1">
    <property type="nucleotide sequence ID" value="NZ_AZFX01000041.1"/>
</dbReference>
<keyword evidence="4" id="KW-0808">Transferase</keyword>
<dbReference type="InterPro" id="IPR051819">
    <property type="entry name" value="PTS_sugar-specific_EIIB"/>
</dbReference>
<dbReference type="PATRIC" id="fig|1423735.3.peg.1584"/>